<dbReference type="InterPro" id="IPR036188">
    <property type="entry name" value="FAD/NAD-bd_sf"/>
</dbReference>
<dbReference type="PANTHER" id="PTHR43400:SF10">
    <property type="entry name" value="3-OXOSTEROID 1-DEHYDROGENASE"/>
    <property type="match status" value="1"/>
</dbReference>
<evidence type="ECO:0000256" key="4">
    <source>
        <dbReference type="ARBA" id="ARBA00023002"/>
    </source>
</evidence>
<name>A0A6L6PXH0_9BURK</name>
<sequence>MDQPLQLSATACHIWDDECDVLVLGFGAAGACAALAASESGARVLVLDRFNRGGASAKSGGVVYAGGGTPQQVAAGVQDTPQAMFDYLCQETGDAVSAATLRAFCEGSRDMVAWLSGHGVQFDSAMPPVKTSYPQDGYYLYYSGSEAVPAFAQHAKPAPRGHRVKGSGMSGAVLFKVLREAVARAGITVQGLTTARRLITDRAGHVIGAEVGQLSGMAGWLHRQLERFADASHNLAPGLADGARAALAALESRYAAVRHVRAHGGVVLATGGFIFNRAMLGRYAPRYLRAWRLGTTGCTGSGIALGESVGGASSHMHKVSAWRFINPPFDWARGIVVDRSGQRICNEEVYGARLGHAMCEQADGRAWLILDSRLRSAALCECRSGKLWLFQSGPAMLLMLFGAVKAANAAALAEKLGMPAAQLQQTVDAYNAAARGDAADALGKSKAMLAPLEGPLYAIDISMDSKLFPCPAITLGGLRVNENTGAVLRADGRAIGGLYAAGRTALGIASNQYVSGLSLADCVWSGRRAGTAAQLSNLKQRGDKYGQG</sequence>
<dbReference type="EMBL" id="WNLA01000002">
    <property type="protein sequence ID" value="MTW01648.1"/>
    <property type="molecule type" value="Genomic_DNA"/>
</dbReference>
<dbReference type="RefSeq" id="WP_155438031.1">
    <property type="nucleotide sequence ID" value="NZ_WNLA01000002.1"/>
</dbReference>
<dbReference type="GO" id="GO:0016491">
    <property type="term" value="F:oxidoreductase activity"/>
    <property type="evidence" value="ECO:0007669"/>
    <property type="project" value="UniProtKB-KW"/>
</dbReference>
<evidence type="ECO:0000313" key="6">
    <source>
        <dbReference type="EMBL" id="MTW01648.1"/>
    </source>
</evidence>
<evidence type="ECO:0000256" key="3">
    <source>
        <dbReference type="ARBA" id="ARBA00022827"/>
    </source>
</evidence>
<keyword evidence="3" id="KW-0274">FAD</keyword>
<dbReference type="InterPro" id="IPR027477">
    <property type="entry name" value="Succ_DH/fumarate_Rdtase_cat_sf"/>
</dbReference>
<accession>A0A6L6PXH0</accession>
<feature type="domain" description="FAD-dependent oxidoreductase 2 FAD-binding" evidence="5">
    <location>
        <begin position="20"/>
        <end position="508"/>
    </location>
</feature>
<dbReference type="SUPFAM" id="SSF51905">
    <property type="entry name" value="FAD/NAD(P)-binding domain"/>
    <property type="match status" value="1"/>
</dbReference>
<evidence type="ECO:0000313" key="7">
    <source>
        <dbReference type="Proteomes" id="UP000484015"/>
    </source>
</evidence>
<proteinExistence type="predicted"/>
<evidence type="ECO:0000256" key="2">
    <source>
        <dbReference type="ARBA" id="ARBA00022630"/>
    </source>
</evidence>
<dbReference type="InterPro" id="IPR003953">
    <property type="entry name" value="FAD-dep_OxRdtase_2_FAD-bd"/>
</dbReference>
<dbReference type="OrthoDB" id="337830at2"/>
<dbReference type="PRINTS" id="PR00411">
    <property type="entry name" value="PNDRDTASEI"/>
</dbReference>
<dbReference type="GO" id="GO:0008202">
    <property type="term" value="P:steroid metabolic process"/>
    <property type="evidence" value="ECO:0007669"/>
    <property type="project" value="UniProtKB-ARBA"/>
</dbReference>
<evidence type="ECO:0000259" key="5">
    <source>
        <dbReference type="Pfam" id="PF00890"/>
    </source>
</evidence>
<reference evidence="6 7" key="1">
    <citation type="submission" date="2019-11" db="EMBL/GenBank/DDBJ databases">
        <title>Type strains purchased from KCTC, JCM and DSMZ.</title>
        <authorList>
            <person name="Lu H."/>
        </authorList>
    </citation>
    <scope>NUCLEOTIDE SEQUENCE [LARGE SCALE GENOMIC DNA]</scope>
    <source>
        <strain evidence="6 7">KCTC 42409</strain>
    </source>
</reference>
<dbReference type="SUPFAM" id="SSF56425">
    <property type="entry name" value="Succinate dehydrogenase/fumarate reductase flavoprotein, catalytic domain"/>
    <property type="match status" value="1"/>
</dbReference>
<comment type="cofactor">
    <cofactor evidence="1">
        <name>FAD</name>
        <dbReference type="ChEBI" id="CHEBI:57692"/>
    </cofactor>
</comment>
<comment type="caution">
    <text evidence="6">The sequence shown here is derived from an EMBL/GenBank/DDBJ whole genome shotgun (WGS) entry which is preliminary data.</text>
</comment>
<dbReference type="InterPro" id="IPR050315">
    <property type="entry name" value="FAD-oxidoreductase_2"/>
</dbReference>
<protein>
    <submittedName>
        <fullName evidence="6">FAD-binding protein</fullName>
    </submittedName>
</protein>
<dbReference type="Pfam" id="PF00890">
    <property type="entry name" value="FAD_binding_2"/>
    <property type="match status" value="1"/>
</dbReference>
<keyword evidence="7" id="KW-1185">Reference proteome</keyword>
<keyword evidence="2" id="KW-0285">Flavoprotein</keyword>
<dbReference type="PANTHER" id="PTHR43400">
    <property type="entry name" value="FUMARATE REDUCTASE"/>
    <property type="match status" value="1"/>
</dbReference>
<dbReference type="Gene3D" id="3.90.700.10">
    <property type="entry name" value="Succinate dehydrogenase/fumarate reductase flavoprotein, catalytic domain"/>
    <property type="match status" value="1"/>
</dbReference>
<organism evidence="6 7">
    <name type="scientific">Pseudoduganella ginsengisoli</name>
    <dbReference type="NCBI Taxonomy" id="1462440"/>
    <lineage>
        <taxon>Bacteria</taxon>
        <taxon>Pseudomonadati</taxon>
        <taxon>Pseudomonadota</taxon>
        <taxon>Betaproteobacteria</taxon>
        <taxon>Burkholderiales</taxon>
        <taxon>Oxalobacteraceae</taxon>
        <taxon>Telluria group</taxon>
        <taxon>Pseudoduganella</taxon>
    </lineage>
</organism>
<dbReference type="AlphaFoldDB" id="A0A6L6PXH0"/>
<gene>
    <name evidence="6" type="ORF">GM668_06050</name>
</gene>
<dbReference type="NCBIfam" id="NF005511">
    <property type="entry name" value="PRK07121.1-4"/>
    <property type="match status" value="1"/>
</dbReference>
<keyword evidence="4" id="KW-0560">Oxidoreductase</keyword>
<evidence type="ECO:0000256" key="1">
    <source>
        <dbReference type="ARBA" id="ARBA00001974"/>
    </source>
</evidence>
<dbReference type="Proteomes" id="UP000484015">
    <property type="component" value="Unassembled WGS sequence"/>
</dbReference>
<dbReference type="Gene3D" id="3.50.50.60">
    <property type="entry name" value="FAD/NAD(P)-binding domain"/>
    <property type="match status" value="2"/>
</dbReference>